<evidence type="ECO:0000313" key="2">
    <source>
        <dbReference type="EMBL" id="SNT58513.1"/>
    </source>
</evidence>
<proteinExistence type="predicted"/>
<name>A0A239NVP5_9ACTN</name>
<dbReference type="Gene3D" id="3.40.50.10540">
    <property type="entry name" value="Crotonobetainyl-coa:carnitine coa-transferase, domain 1"/>
    <property type="match status" value="1"/>
</dbReference>
<dbReference type="InterPro" id="IPR003673">
    <property type="entry name" value="CoA-Trfase_fam_III"/>
</dbReference>
<protein>
    <submittedName>
        <fullName evidence="2">Crotonobetainyl-CoA:carnitine CoA-transferase CaiB</fullName>
    </submittedName>
</protein>
<dbReference type="GO" id="GO:0008410">
    <property type="term" value="F:CoA-transferase activity"/>
    <property type="evidence" value="ECO:0007669"/>
    <property type="project" value="TreeGrafter"/>
</dbReference>
<dbReference type="Pfam" id="PF02515">
    <property type="entry name" value="CoA_transf_3"/>
    <property type="match status" value="2"/>
</dbReference>
<dbReference type="EMBL" id="FZOR01000050">
    <property type="protein sequence ID" value="SNT58513.1"/>
    <property type="molecule type" value="Genomic_DNA"/>
</dbReference>
<organism evidence="2 3">
    <name type="scientific">Actinomadura meyerae</name>
    <dbReference type="NCBI Taxonomy" id="240840"/>
    <lineage>
        <taxon>Bacteria</taxon>
        <taxon>Bacillati</taxon>
        <taxon>Actinomycetota</taxon>
        <taxon>Actinomycetes</taxon>
        <taxon>Streptosporangiales</taxon>
        <taxon>Thermomonosporaceae</taxon>
        <taxon>Actinomadura</taxon>
    </lineage>
</organism>
<dbReference type="RefSeq" id="WP_089330347.1">
    <property type="nucleotide sequence ID" value="NZ_FZOR01000050.1"/>
</dbReference>
<dbReference type="AlphaFoldDB" id="A0A239NVP5"/>
<dbReference type="Proteomes" id="UP000198318">
    <property type="component" value="Unassembled WGS sequence"/>
</dbReference>
<dbReference type="PANTHER" id="PTHR48207">
    <property type="entry name" value="SUCCINATE--HYDROXYMETHYLGLUTARATE COA-TRANSFERASE"/>
    <property type="match status" value="1"/>
</dbReference>
<dbReference type="Gene3D" id="3.30.1540.10">
    <property type="entry name" value="formyl-coa transferase, domain 3"/>
    <property type="match status" value="1"/>
</dbReference>
<sequence length="371" mass="40172">MSSSPEPLGRAVSPLEGVVVLDLSTSVAGQYAGRMLAMNGADVVLVEPPGGTPTRHRGPRADGDSFLFRHLNQGKRSIVHDPGSAADRSALRELAGRADVILRDQGTEALGGAGEQLIDCVVGDAPEGSLYGGWQFSEMIHQALGGAMKTTGLADRAPLYGIGERASYAAGTTAYISVVSALYERRRSGTGQRVNATVFESLAAMGQNLVSQYSYNGTHGTRRSYPGFLAMLRCADAWIVLFVIRNWPTVCRVLECEHLLDDARYQTSADRLRHWEEIVAVLQERAAGRRADEVVEACQRGRVSVEKVSGLGDLLESEQWRIRRVMSRVRGPGGEEPAVRSLFTIDGAVTEVRSPSPRLPAARSENRRRSA</sequence>
<keyword evidence="1 2" id="KW-0808">Transferase</keyword>
<evidence type="ECO:0000313" key="3">
    <source>
        <dbReference type="Proteomes" id="UP000198318"/>
    </source>
</evidence>
<dbReference type="InterPro" id="IPR050483">
    <property type="entry name" value="CoA-transferase_III_domain"/>
</dbReference>
<dbReference type="InterPro" id="IPR023606">
    <property type="entry name" value="CoA-Trfase_III_dom_1_sf"/>
</dbReference>
<dbReference type="SUPFAM" id="SSF89796">
    <property type="entry name" value="CoA-transferase family III (CaiB/BaiF)"/>
    <property type="match status" value="1"/>
</dbReference>
<accession>A0A239NVP5</accession>
<gene>
    <name evidence="2" type="ORF">SAMN05443665_10506</name>
</gene>
<reference evidence="2 3" key="1">
    <citation type="submission" date="2017-06" db="EMBL/GenBank/DDBJ databases">
        <authorList>
            <person name="Kim H.J."/>
            <person name="Triplett B.A."/>
        </authorList>
    </citation>
    <scope>NUCLEOTIDE SEQUENCE [LARGE SCALE GENOMIC DNA]</scope>
    <source>
        <strain evidence="2 3">DSM 44715</strain>
    </source>
</reference>
<dbReference type="PANTHER" id="PTHR48207:SF3">
    <property type="entry name" value="SUCCINATE--HYDROXYMETHYLGLUTARATE COA-TRANSFERASE"/>
    <property type="match status" value="1"/>
</dbReference>
<keyword evidence="3" id="KW-1185">Reference proteome</keyword>
<dbReference type="InterPro" id="IPR044855">
    <property type="entry name" value="CoA-Trfase_III_dom3_sf"/>
</dbReference>
<evidence type="ECO:0000256" key="1">
    <source>
        <dbReference type="ARBA" id="ARBA00022679"/>
    </source>
</evidence>
<dbReference type="OrthoDB" id="9797653at2"/>